<dbReference type="Proteomes" id="UP001062901">
    <property type="component" value="Unassembled WGS sequence"/>
</dbReference>
<comment type="caution">
    <text evidence="3">The sequence shown here is derived from an EMBL/GenBank/DDBJ whole genome shotgun (WGS) entry which is preliminary data.</text>
</comment>
<protein>
    <submittedName>
        <fullName evidence="3">Ros/MucR family transcriptional regulator</fullName>
    </submittedName>
</protein>
<accession>A0ABQ0NVV5</accession>
<feature type="region of interest" description="Disordered" evidence="2">
    <location>
        <begin position="136"/>
        <end position="162"/>
    </location>
</feature>
<organism evidence="3 4">
    <name type="scientific">Saccharibacter floricola DSM 15669</name>
    <dbReference type="NCBI Taxonomy" id="1123227"/>
    <lineage>
        <taxon>Bacteria</taxon>
        <taxon>Pseudomonadati</taxon>
        <taxon>Pseudomonadota</taxon>
        <taxon>Alphaproteobacteria</taxon>
        <taxon>Acetobacterales</taxon>
        <taxon>Acetobacteraceae</taxon>
        <taxon>Saccharibacter</taxon>
    </lineage>
</organism>
<evidence type="ECO:0000313" key="3">
    <source>
        <dbReference type="EMBL" id="GBQ04572.1"/>
    </source>
</evidence>
<evidence type="ECO:0000313" key="4">
    <source>
        <dbReference type="Proteomes" id="UP001062901"/>
    </source>
</evidence>
<dbReference type="EMBL" id="BAQD01000001">
    <property type="protein sequence ID" value="GBQ04572.1"/>
    <property type="molecule type" value="Genomic_DNA"/>
</dbReference>
<dbReference type="InterPro" id="IPR008807">
    <property type="entry name" value="ROS_MUCR"/>
</dbReference>
<proteinExistence type="inferred from homology"/>
<comment type="similarity">
    <text evidence="1">Belongs to the ros/MucR family.</text>
</comment>
<name>A0ABQ0NVV5_9PROT</name>
<dbReference type="InterPro" id="IPR041920">
    <property type="entry name" value="ROS/MUCR_sf"/>
</dbReference>
<evidence type="ECO:0000256" key="2">
    <source>
        <dbReference type="SAM" id="MobiDB-lite"/>
    </source>
</evidence>
<dbReference type="Pfam" id="PF05443">
    <property type="entry name" value="ROS_MUCR"/>
    <property type="match status" value="1"/>
</dbReference>
<gene>
    <name evidence="3" type="ORF">AA15669_0040</name>
</gene>
<dbReference type="RefSeq" id="WP_018979672.1">
    <property type="nucleotide sequence ID" value="NZ_BAQD01000001.1"/>
</dbReference>
<sequence>MTDQTDLEEKKEKELLLKLTAEITIAKLSSSLVEPEALPDLIRSVYTALAGQDAQGKKAANMAARQQPAVPIKKSIFPDYIVCLEDGKKLKMLKRHLKSNYDLTPDQYREKWGLPSDYPLVAPSYAERRSALARNIGLGRNIGSTSDERRGAGASKGKNKKS</sequence>
<keyword evidence="4" id="KW-1185">Reference proteome</keyword>
<reference evidence="3" key="1">
    <citation type="submission" date="2013-04" db="EMBL/GenBank/DDBJ databases">
        <title>The genome sequencing project of 58 acetic acid bacteria.</title>
        <authorList>
            <person name="Okamoto-Kainuma A."/>
            <person name="Ishikawa M."/>
            <person name="Umino S."/>
            <person name="Koizumi Y."/>
            <person name="Shiwa Y."/>
            <person name="Yoshikawa H."/>
            <person name="Matsutani M."/>
            <person name="Matsushita K."/>
        </authorList>
    </citation>
    <scope>NUCLEOTIDE SEQUENCE</scope>
    <source>
        <strain evidence="3">DSM 15669</strain>
    </source>
</reference>
<evidence type="ECO:0000256" key="1">
    <source>
        <dbReference type="ARBA" id="ARBA00007031"/>
    </source>
</evidence>
<dbReference type="Gene3D" id="1.10.10.1550">
    <property type="entry name" value="ROS/MUCR transcriptional regulator protein"/>
    <property type="match status" value="1"/>
</dbReference>